<feature type="domain" description="AbiEi antitoxin N-terminal" evidence="1">
    <location>
        <begin position="6"/>
        <end position="53"/>
    </location>
</feature>
<reference evidence="2" key="1">
    <citation type="submission" date="2021-04" db="EMBL/GenBank/DDBJ databases">
        <title>Biosynthetic gene clusters of Dactylosporangioum roseum.</title>
        <authorList>
            <person name="Hartkoorn R.C."/>
            <person name="Beaudoing E."/>
            <person name="Hot D."/>
            <person name="Moureu S."/>
        </authorList>
    </citation>
    <scope>NUCLEOTIDE SEQUENCE</scope>
    <source>
        <strain evidence="2">NRRL B-16295</strain>
    </source>
</reference>
<dbReference type="Proteomes" id="UP001058271">
    <property type="component" value="Chromosome"/>
</dbReference>
<sequence>MAKELQLAELAVDQWGLVTTSQGRLVGVTPQTMARLAKAGDLVRLAHGVYRLAGSPINEHEELRVAWLSLDPTRTASERIAASDVDVVSHRSAAWVRGLGDLGADVMEFTVPRRRQTRRSDVRLHRGAVAENDWSLVDGLPVATAQRTIDDLAGERIDRGHLAGIVRDALYRHQVMEDELPNTLARHARGYGARTGDGQGLLRVLVEEAGITNTWESPLTGALRSIDHAVMQGITSSVDPGALRAITAQLDPELLHRIAAWRASVLASHFAAEARAAAAQLHDQTDKDPHARN</sequence>
<evidence type="ECO:0000259" key="1">
    <source>
        <dbReference type="Pfam" id="PF13338"/>
    </source>
</evidence>
<keyword evidence="3" id="KW-1185">Reference proteome</keyword>
<dbReference type="Pfam" id="PF13338">
    <property type="entry name" value="AbiEi_4"/>
    <property type="match status" value="1"/>
</dbReference>
<evidence type="ECO:0000313" key="3">
    <source>
        <dbReference type="Proteomes" id="UP001058271"/>
    </source>
</evidence>
<proteinExistence type="predicted"/>
<dbReference type="RefSeq" id="WP_260726374.1">
    <property type="nucleotide sequence ID" value="NZ_BAAABS010000069.1"/>
</dbReference>
<protein>
    <submittedName>
        <fullName evidence="2">Type IV toxin-antitoxin system AbiEi family antitoxin domain-containing protein</fullName>
    </submittedName>
</protein>
<organism evidence="2 3">
    <name type="scientific">Dactylosporangium roseum</name>
    <dbReference type="NCBI Taxonomy" id="47989"/>
    <lineage>
        <taxon>Bacteria</taxon>
        <taxon>Bacillati</taxon>
        <taxon>Actinomycetota</taxon>
        <taxon>Actinomycetes</taxon>
        <taxon>Micromonosporales</taxon>
        <taxon>Micromonosporaceae</taxon>
        <taxon>Dactylosporangium</taxon>
    </lineage>
</organism>
<gene>
    <name evidence="2" type="ORF">Drose_01485</name>
</gene>
<dbReference type="EMBL" id="CP073721">
    <property type="protein sequence ID" value="UWZ37027.1"/>
    <property type="molecule type" value="Genomic_DNA"/>
</dbReference>
<name>A0ABY5Z6B4_9ACTN</name>
<evidence type="ECO:0000313" key="2">
    <source>
        <dbReference type="EMBL" id="UWZ37027.1"/>
    </source>
</evidence>
<accession>A0ABY5Z6B4</accession>
<dbReference type="InterPro" id="IPR025159">
    <property type="entry name" value="AbiEi_N"/>
</dbReference>